<name>A0A917Q3E1_9PSED</name>
<evidence type="ECO:0000256" key="1">
    <source>
        <dbReference type="SAM" id="SignalP"/>
    </source>
</evidence>
<proteinExistence type="predicted"/>
<evidence type="ECO:0000313" key="2">
    <source>
        <dbReference type="EMBL" id="GGK10461.1"/>
    </source>
</evidence>
<keyword evidence="1" id="KW-0732">Signal</keyword>
<protein>
    <recommendedName>
        <fullName evidence="4">DUF2846 domain-containing protein</fullName>
    </recommendedName>
</protein>
<keyword evidence="3" id="KW-1185">Reference proteome</keyword>
<organism evidence="2 3">
    <name type="scientific">Pseudomonas matsuisoli</name>
    <dbReference type="NCBI Taxonomy" id="1515666"/>
    <lineage>
        <taxon>Bacteria</taxon>
        <taxon>Pseudomonadati</taxon>
        <taxon>Pseudomonadota</taxon>
        <taxon>Gammaproteobacteria</taxon>
        <taxon>Pseudomonadales</taxon>
        <taxon>Pseudomonadaceae</taxon>
        <taxon>Pseudomonas</taxon>
    </lineage>
</organism>
<dbReference type="AlphaFoldDB" id="A0A917Q3E1"/>
<comment type="caution">
    <text evidence="2">The sequence shown here is derived from an EMBL/GenBank/DDBJ whole genome shotgun (WGS) entry which is preliminary data.</text>
</comment>
<dbReference type="Proteomes" id="UP000635983">
    <property type="component" value="Unassembled WGS sequence"/>
</dbReference>
<dbReference type="EMBL" id="BMPO01000014">
    <property type="protein sequence ID" value="GGK10461.1"/>
    <property type="molecule type" value="Genomic_DNA"/>
</dbReference>
<sequence length="119" mass="12789">MRTFVLVLALLTALPSLAQSSGYAIVTLSRERLELSTPCDVGIYLQDQLAARLMPGESSSFNLPPGTHQIRLNLIGAGVCNPGIAQLTRVAVTVQAGDVKRYYITQGTEGLMLMETNPI</sequence>
<reference evidence="2" key="2">
    <citation type="submission" date="2020-09" db="EMBL/GenBank/DDBJ databases">
        <authorList>
            <person name="Sun Q."/>
            <person name="Ohkuma M."/>
        </authorList>
    </citation>
    <scope>NUCLEOTIDE SEQUENCE</scope>
    <source>
        <strain evidence="2">JCM 30078</strain>
    </source>
</reference>
<accession>A0A917Q3E1</accession>
<evidence type="ECO:0008006" key="4">
    <source>
        <dbReference type="Google" id="ProtNLM"/>
    </source>
</evidence>
<feature type="signal peptide" evidence="1">
    <location>
        <begin position="1"/>
        <end position="18"/>
    </location>
</feature>
<evidence type="ECO:0000313" key="3">
    <source>
        <dbReference type="Proteomes" id="UP000635983"/>
    </source>
</evidence>
<gene>
    <name evidence="2" type="ORF">GCM10009304_40550</name>
</gene>
<reference evidence="2" key="1">
    <citation type="journal article" date="2014" name="Int. J. Syst. Evol. Microbiol.">
        <title>Complete genome sequence of Corynebacterium casei LMG S-19264T (=DSM 44701T), isolated from a smear-ripened cheese.</title>
        <authorList>
            <consortium name="US DOE Joint Genome Institute (JGI-PGF)"/>
            <person name="Walter F."/>
            <person name="Albersmeier A."/>
            <person name="Kalinowski J."/>
            <person name="Ruckert C."/>
        </authorList>
    </citation>
    <scope>NUCLEOTIDE SEQUENCE</scope>
    <source>
        <strain evidence="2">JCM 30078</strain>
    </source>
</reference>
<dbReference type="RefSeq" id="WP_188986076.1">
    <property type="nucleotide sequence ID" value="NZ_BMPO01000014.1"/>
</dbReference>
<feature type="chain" id="PRO_5037341870" description="DUF2846 domain-containing protein" evidence="1">
    <location>
        <begin position="19"/>
        <end position="119"/>
    </location>
</feature>